<keyword evidence="1" id="KW-0732">Signal</keyword>
<reference evidence="2 3" key="1">
    <citation type="journal article" date="2013" name="Int. J. Syst. Evol. Microbiol.">
        <title>Marinoscillum luteum sp. nov., isolated from marine sediment.</title>
        <authorList>
            <person name="Cha I.T."/>
            <person name="Park S.J."/>
            <person name="Kim S.J."/>
            <person name="Kim J.G."/>
            <person name="Jung M.Y."/>
            <person name="Shin K.S."/>
            <person name="Kwon K.K."/>
            <person name="Yang S.H."/>
            <person name="Seo Y.S."/>
            <person name="Rhee S.K."/>
        </authorList>
    </citation>
    <scope>NUCLEOTIDE SEQUENCE [LARGE SCALE GENOMIC DNA]</scope>
    <source>
        <strain evidence="2 3">KCTC 23939</strain>
    </source>
</reference>
<feature type="signal peptide" evidence="1">
    <location>
        <begin position="1"/>
        <end position="21"/>
    </location>
</feature>
<evidence type="ECO:0000313" key="3">
    <source>
        <dbReference type="Proteomes" id="UP001610063"/>
    </source>
</evidence>
<feature type="chain" id="PRO_5046598868" description="DUF3575 domain-containing protein" evidence="1">
    <location>
        <begin position="22"/>
        <end position="229"/>
    </location>
</feature>
<dbReference type="Proteomes" id="UP001610063">
    <property type="component" value="Unassembled WGS sequence"/>
</dbReference>
<dbReference type="RefSeq" id="WP_395416467.1">
    <property type="nucleotide sequence ID" value="NZ_JBIPKE010000013.1"/>
</dbReference>
<gene>
    <name evidence="2" type="ORF">ACHKAR_05255</name>
</gene>
<evidence type="ECO:0000313" key="2">
    <source>
        <dbReference type="EMBL" id="MFH6982831.1"/>
    </source>
</evidence>
<accession>A0ABW7N5H0</accession>
<protein>
    <recommendedName>
        <fullName evidence="4">DUF3575 domain-containing protein</fullName>
    </recommendedName>
</protein>
<proteinExistence type="predicted"/>
<evidence type="ECO:0008006" key="4">
    <source>
        <dbReference type="Google" id="ProtNLM"/>
    </source>
</evidence>
<evidence type="ECO:0000256" key="1">
    <source>
        <dbReference type="SAM" id="SignalP"/>
    </source>
</evidence>
<dbReference type="EMBL" id="JBIPKE010000013">
    <property type="protein sequence ID" value="MFH6982831.1"/>
    <property type="molecule type" value="Genomic_DNA"/>
</dbReference>
<organism evidence="2 3">
    <name type="scientific">Marinoscillum luteum</name>
    <dbReference type="NCBI Taxonomy" id="861051"/>
    <lineage>
        <taxon>Bacteria</taxon>
        <taxon>Pseudomonadati</taxon>
        <taxon>Bacteroidota</taxon>
        <taxon>Cytophagia</taxon>
        <taxon>Cytophagales</taxon>
        <taxon>Reichenbachiellaceae</taxon>
        <taxon>Marinoscillum</taxon>
    </lineage>
</organism>
<comment type="caution">
    <text evidence="2">The sequence shown here is derived from an EMBL/GenBank/DDBJ whole genome shotgun (WGS) entry which is preliminary data.</text>
</comment>
<name>A0ABW7N5H0_9BACT</name>
<sequence length="229" mass="26451">MKRYLLLSLLPLFAASLYAQYQEPQKEDHPLTANRLILKGDFANAVNPKDPSVLLSLEYQFRTWVSFIQEVGVVAAVRSEESVGDEYLGFKAREELRFYYQPGSSEEALWYFSVNAMYRYLKVDEPVTVGYGCTSGWTGSCDYLRFYDEETSSHRYGGGFRMGISKSVSPRLTLEGDIGLNMMYLLLNRRQEDNVTYFFRDDFFFNNEKGLRLQPTLSAKVGYVLMKRP</sequence>
<keyword evidence="3" id="KW-1185">Reference proteome</keyword>